<comment type="caution">
    <text evidence="3">The sequence shown here is derived from an EMBL/GenBank/DDBJ whole genome shotgun (WGS) entry which is preliminary data.</text>
</comment>
<dbReference type="Pfam" id="PF05163">
    <property type="entry name" value="DinB"/>
    <property type="match status" value="1"/>
</dbReference>
<evidence type="ECO:0000256" key="2">
    <source>
        <dbReference type="ARBA" id="ARBA00022723"/>
    </source>
</evidence>
<dbReference type="InterPro" id="IPR007837">
    <property type="entry name" value="DinB"/>
</dbReference>
<comment type="similarity">
    <text evidence="1">Belongs to the DinB family.</text>
</comment>
<dbReference type="InterPro" id="IPR034660">
    <property type="entry name" value="DinB/YfiT-like"/>
</dbReference>
<dbReference type="Gene3D" id="1.20.120.450">
    <property type="entry name" value="dinb family like domain"/>
    <property type="match status" value="1"/>
</dbReference>
<gene>
    <name evidence="3" type="ORF">ACFPYJ_09825</name>
</gene>
<evidence type="ECO:0000256" key="1">
    <source>
        <dbReference type="ARBA" id="ARBA00008635"/>
    </source>
</evidence>
<dbReference type="RefSeq" id="WP_379187932.1">
    <property type="nucleotide sequence ID" value="NZ_JBHSOW010000032.1"/>
</dbReference>
<dbReference type="Proteomes" id="UP001596047">
    <property type="component" value="Unassembled WGS sequence"/>
</dbReference>
<dbReference type="EMBL" id="JBHSOW010000032">
    <property type="protein sequence ID" value="MFC5649425.1"/>
    <property type="molecule type" value="Genomic_DNA"/>
</dbReference>
<dbReference type="SUPFAM" id="SSF109854">
    <property type="entry name" value="DinB/YfiT-like putative metalloenzymes"/>
    <property type="match status" value="1"/>
</dbReference>
<keyword evidence="4" id="KW-1185">Reference proteome</keyword>
<protein>
    <submittedName>
        <fullName evidence="3">DinB family protein</fullName>
    </submittedName>
</protein>
<proteinExistence type="inferred from homology"/>
<organism evidence="3 4">
    <name type="scientific">Paenibacillus solisilvae</name>
    <dbReference type="NCBI Taxonomy" id="2486751"/>
    <lineage>
        <taxon>Bacteria</taxon>
        <taxon>Bacillati</taxon>
        <taxon>Bacillota</taxon>
        <taxon>Bacilli</taxon>
        <taxon>Bacillales</taxon>
        <taxon>Paenibacillaceae</taxon>
        <taxon>Paenibacillus</taxon>
    </lineage>
</organism>
<name>A0ABW0VU59_9BACL</name>
<evidence type="ECO:0000313" key="3">
    <source>
        <dbReference type="EMBL" id="MFC5649425.1"/>
    </source>
</evidence>
<sequence>MFTTIKQFIDEWKNEALATERVLSALTDESLGQQIAPKLRTLGELGWHLVTSLAPMLNMTGLKVEGPSFDAQMPASAAEIVQAYRSTSQAVQEAIQQQWTDENLLQTSNMFGDVWANGVTLSALIKHQIHHRGQMTVLIRQAGLVPPDIYGPTLEQMEQFSSK</sequence>
<evidence type="ECO:0000313" key="4">
    <source>
        <dbReference type="Proteomes" id="UP001596047"/>
    </source>
</evidence>
<reference evidence="4" key="1">
    <citation type="journal article" date="2019" name="Int. J. Syst. Evol. Microbiol.">
        <title>The Global Catalogue of Microorganisms (GCM) 10K type strain sequencing project: providing services to taxonomists for standard genome sequencing and annotation.</title>
        <authorList>
            <consortium name="The Broad Institute Genomics Platform"/>
            <consortium name="The Broad Institute Genome Sequencing Center for Infectious Disease"/>
            <person name="Wu L."/>
            <person name="Ma J."/>
        </authorList>
    </citation>
    <scope>NUCLEOTIDE SEQUENCE [LARGE SCALE GENOMIC DNA]</scope>
    <source>
        <strain evidence="4">CGMCC 1.3240</strain>
    </source>
</reference>
<accession>A0ABW0VU59</accession>
<keyword evidence="2" id="KW-0479">Metal-binding</keyword>